<sequence length="55" mass="6142">MAVRAGQSSGAAFVRPETHFRQVTPPCGTGLRRNAPRWHRIASDQSVNYRNCSDQ</sequence>
<dbReference type="AlphaFoldDB" id="A0A653B5D7"/>
<proteinExistence type="predicted"/>
<accession>A0A653B5D7</accession>
<organism evidence="1">
    <name type="scientific">Ectopseudomonas oleovorans</name>
    <name type="common">Pseudomonas oleovorans</name>
    <dbReference type="NCBI Taxonomy" id="301"/>
    <lineage>
        <taxon>Bacteria</taxon>
        <taxon>Pseudomonadati</taxon>
        <taxon>Pseudomonadota</taxon>
        <taxon>Gammaproteobacteria</taxon>
        <taxon>Pseudomonadales</taxon>
        <taxon>Pseudomonadaceae</taxon>
        <taxon>Ectopseudomonas</taxon>
    </lineage>
</organism>
<evidence type="ECO:0000313" key="1">
    <source>
        <dbReference type="EMBL" id="VDN63733.1"/>
    </source>
</evidence>
<gene>
    <name evidence="1" type="ORF">POT9AD_2758</name>
</gene>
<dbReference type="EMBL" id="LR130779">
    <property type="protein sequence ID" value="VDN63733.1"/>
    <property type="molecule type" value="Genomic_DNA"/>
</dbReference>
<name>A0A653B5D7_ECTOL</name>
<reference evidence="1" key="1">
    <citation type="submission" date="2018-11" db="EMBL/GenBank/DDBJ databases">
        <authorList>
            <consortium name="Genoscope - CEA"/>
            <person name="William W."/>
        </authorList>
    </citation>
    <scope>NUCLEOTIDE SEQUENCE [LARGE SCALE GENOMIC DNA]</scope>
    <source>
        <strain evidence="1">T9AD</strain>
    </source>
</reference>
<protein>
    <submittedName>
        <fullName evidence="1">Uncharacterized protein</fullName>
    </submittedName>
</protein>